<dbReference type="EMBL" id="JH159156">
    <property type="protein sequence ID" value="EGZ12956.1"/>
    <property type="molecule type" value="Genomic_DNA"/>
</dbReference>
<dbReference type="GeneID" id="20651125"/>
<evidence type="ECO:0000313" key="2">
    <source>
        <dbReference type="Proteomes" id="UP000002640"/>
    </source>
</evidence>
<feature type="non-terminal residue" evidence="1">
    <location>
        <position position="1"/>
    </location>
</feature>
<name>G4ZTP5_PHYSP</name>
<sequence length="113" mass="12914">QLHFEPLVLNVMSNPVDEKRLQASMPEPFSDEMEAVHGRVEQLAQGFGFSWEVARSTWQAIKSEPGVEEQTIHRDFTGREIGLAFYRERCVQATVIVALMPDTKFIVYPDQFG</sequence>
<protein>
    <submittedName>
        <fullName evidence="1">Uncharacterized protein</fullName>
    </submittedName>
</protein>
<dbReference type="KEGG" id="psoj:PHYSODRAFT_391380"/>
<evidence type="ECO:0000313" key="1">
    <source>
        <dbReference type="EMBL" id="EGZ12956.1"/>
    </source>
</evidence>
<reference evidence="1 2" key="1">
    <citation type="journal article" date="2006" name="Science">
        <title>Phytophthora genome sequences uncover evolutionary origins and mechanisms of pathogenesis.</title>
        <authorList>
            <person name="Tyler B.M."/>
            <person name="Tripathy S."/>
            <person name="Zhang X."/>
            <person name="Dehal P."/>
            <person name="Jiang R.H."/>
            <person name="Aerts A."/>
            <person name="Arredondo F.D."/>
            <person name="Baxter L."/>
            <person name="Bensasson D."/>
            <person name="Beynon J.L."/>
            <person name="Chapman J."/>
            <person name="Damasceno C.M."/>
            <person name="Dorrance A.E."/>
            <person name="Dou D."/>
            <person name="Dickerman A.W."/>
            <person name="Dubchak I.L."/>
            <person name="Garbelotto M."/>
            <person name="Gijzen M."/>
            <person name="Gordon S.G."/>
            <person name="Govers F."/>
            <person name="Grunwald N.J."/>
            <person name="Huang W."/>
            <person name="Ivors K.L."/>
            <person name="Jones R.W."/>
            <person name="Kamoun S."/>
            <person name="Krampis K."/>
            <person name="Lamour K.H."/>
            <person name="Lee M.K."/>
            <person name="McDonald W.H."/>
            <person name="Medina M."/>
            <person name="Meijer H.J."/>
            <person name="Nordberg E.K."/>
            <person name="Maclean D.J."/>
            <person name="Ospina-Giraldo M.D."/>
            <person name="Morris P.F."/>
            <person name="Phuntumart V."/>
            <person name="Putnam N.H."/>
            <person name="Rash S."/>
            <person name="Rose J.K."/>
            <person name="Sakihama Y."/>
            <person name="Salamov A.A."/>
            <person name="Savidor A."/>
            <person name="Scheuring C.F."/>
            <person name="Smith B.M."/>
            <person name="Sobral B.W."/>
            <person name="Terry A."/>
            <person name="Torto-Alalibo T.A."/>
            <person name="Win J."/>
            <person name="Xu Z."/>
            <person name="Zhang H."/>
            <person name="Grigoriev I.V."/>
            <person name="Rokhsar D.S."/>
            <person name="Boore J.L."/>
        </authorList>
    </citation>
    <scope>NUCLEOTIDE SEQUENCE [LARGE SCALE GENOMIC DNA]</scope>
    <source>
        <strain evidence="1 2">P6497</strain>
    </source>
</reference>
<dbReference type="Proteomes" id="UP000002640">
    <property type="component" value="Unassembled WGS sequence"/>
</dbReference>
<dbReference type="RefSeq" id="XP_009530385.1">
    <property type="nucleotide sequence ID" value="XM_009532090.1"/>
</dbReference>
<feature type="non-terminal residue" evidence="1">
    <location>
        <position position="113"/>
    </location>
</feature>
<accession>G4ZTP5</accession>
<dbReference type="AlphaFoldDB" id="G4ZTP5"/>
<keyword evidence="2" id="KW-1185">Reference proteome</keyword>
<proteinExistence type="predicted"/>
<gene>
    <name evidence="1" type="ORF">PHYSODRAFT_391380</name>
</gene>
<organism evidence="1 2">
    <name type="scientific">Phytophthora sojae (strain P6497)</name>
    <name type="common">Soybean stem and root rot agent</name>
    <name type="synonym">Phytophthora megasperma f. sp. glycines</name>
    <dbReference type="NCBI Taxonomy" id="1094619"/>
    <lineage>
        <taxon>Eukaryota</taxon>
        <taxon>Sar</taxon>
        <taxon>Stramenopiles</taxon>
        <taxon>Oomycota</taxon>
        <taxon>Peronosporomycetes</taxon>
        <taxon>Peronosporales</taxon>
        <taxon>Peronosporaceae</taxon>
        <taxon>Phytophthora</taxon>
    </lineage>
</organism>
<dbReference type="InParanoid" id="G4ZTP5"/>